<evidence type="ECO:0000256" key="4">
    <source>
        <dbReference type="ARBA" id="ARBA00022989"/>
    </source>
</evidence>
<protein>
    <submittedName>
        <fullName evidence="7">Lysine efflux permease</fullName>
    </submittedName>
</protein>
<dbReference type="RefSeq" id="WP_264814754.1">
    <property type="nucleotide sequence ID" value="NZ_BAPV01000005.1"/>
</dbReference>
<dbReference type="EMBL" id="BAPV01000005">
    <property type="protein sequence ID" value="GBQ86135.1"/>
    <property type="molecule type" value="Genomic_DNA"/>
</dbReference>
<feature type="transmembrane region" description="Helical" evidence="6">
    <location>
        <begin position="6"/>
        <end position="22"/>
    </location>
</feature>
<comment type="caution">
    <text evidence="7">The sequence shown here is derived from an EMBL/GenBank/DDBJ whole genome shotgun (WGS) entry which is preliminary data.</text>
</comment>
<feature type="transmembrane region" description="Helical" evidence="6">
    <location>
        <begin position="173"/>
        <end position="193"/>
    </location>
</feature>
<sequence length="205" mass="21464">MAGFTLFASLIGAIGAQNLYVLRKGFEKTHTGMVVLFCGLSDSVLIIAGIALAGSALTLTPVVSRVFVLLGAAFLLSNGIQALRQAWREDTATLTANAPPSRRTTLTTLAALTWLNPHVYLDTVFIIGTASLGVPDSLRICFAAGAITASFVWFTGLGYGARLLRPALQSTTARQIIDIVTGSALILFAIRLARQGLGPAFQGAG</sequence>
<organism evidence="7 8">
    <name type="scientific">Asaia krungthepensis NRIC 0535</name>
    <dbReference type="NCBI Taxonomy" id="1307925"/>
    <lineage>
        <taxon>Bacteria</taxon>
        <taxon>Pseudomonadati</taxon>
        <taxon>Pseudomonadota</taxon>
        <taxon>Alphaproteobacteria</taxon>
        <taxon>Acetobacterales</taxon>
        <taxon>Acetobacteraceae</taxon>
        <taxon>Asaia</taxon>
    </lineage>
</organism>
<evidence type="ECO:0000256" key="3">
    <source>
        <dbReference type="ARBA" id="ARBA00022692"/>
    </source>
</evidence>
<keyword evidence="4 6" id="KW-1133">Transmembrane helix</keyword>
<accession>A0ABQ0Q0I1</accession>
<evidence type="ECO:0000313" key="8">
    <source>
        <dbReference type="Proteomes" id="UP001062776"/>
    </source>
</evidence>
<evidence type="ECO:0000256" key="1">
    <source>
        <dbReference type="ARBA" id="ARBA00004651"/>
    </source>
</evidence>
<feature type="transmembrane region" description="Helical" evidence="6">
    <location>
        <begin position="34"/>
        <end position="56"/>
    </location>
</feature>
<evidence type="ECO:0000256" key="5">
    <source>
        <dbReference type="ARBA" id="ARBA00023136"/>
    </source>
</evidence>
<dbReference type="PANTHER" id="PTHR30086:SF20">
    <property type="entry name" value="ARGININE EXPORTER PROTEIN ARGO-RELATED"/>
    <property type="match status" value="1"/>
</dbReference>
<dbReference type="Proteomes" id="UP001062776">
    <property type="component" value="Unassembled WGS sequence"/>
</dbReference>
<keyword evidence="8" id="KW-1185">Reference proteome</keyword>
<keyword evidence="3 6" id="KW-0812">Transmembrane</keyword>
<name>A0ABQ0Q0I1_9PROT</name>
<dbReference type="Pfam" id="PF01810">
    <property type="entry name" value="LysE"/>
    <property type="match status" value="1"/>
</dbReference>
<evidence type="ECO:0000256" key="6">
    <source>
        <dbReference type="SAM" id="Phobius"/>
    </source>
</evidence>
<dbReference type="PANTHER" id="PTHR30086">
    <property type="entry name" value="ARGININE EXPORTER PROTEIN ARGO"/>
    <property type="match status" value="1"/>
</dbReference>
<dbReference type="InterPro" id="IPR001123">
    <property type="entry name" value="LeuE-type"/>
</dbReference>
<keyword evidence="2" id="KW-1003">Cell membrane</keyword>
<evidence type="ECO:0000313" key="7">
    <source>
        <dbReference type="EMBL" id="GBQ86135.1"/>
    </source>
</evidence>
<feature type="transmembrane region" description="Helical" evidence="6">
    <location>
        <begin position="140"/>
        <end position="161"/>
    </location>
</feature>
<comment type="subcellular location">
    <subcellularLocation>
        <location evidence="1">Cell membrane</location>
        <topology evidence="1">Multi-pass membrane protein</topology>
    </subcellularLocation>
</comment>
<gene>
    <name evidence="7" type="ORF">AA0535_0942</name>
</gene>
<evidence type="ECO:0000256" key="2">
    <source>
        <dbReference type="ARBA" id="ARBA00022475"/>
    </source>
</evidence>
<keyword evidence="5 6" id="KW-0472">Membrane</keyword>
<feature type="transmembrane region" description="Helical" evidence="6">
    <location>
        <begin position="62"/>
        <end position="80"/>
    </location>
</feature>
<reference evidence="7" key="1">
    <citation type="submission" date="2013-04" db="EMBL/GenBank/DDBJ databases">
        <title>The genome sequencing project of 58 acetic acid bacteria.</title>
        <authorList>
            <person name="Okamoto-Kainuma A."/>
            <person name="Ishikawa M."/>
            <person name="Umino S."/>
            <person name="Koizumi Y."/>
            <person name="Shiwa Y."/>
            <person name="Yoshikawa H."/>
            <person name="Matsutani M."/>
            <person name="Matsushita K."/>
        </authorList>
    </citation>
    <scope>NUCLEOTIDE SEQUENCE</scope>
    <source>
        <strain evidence="7">NRIC 0535</strain>
    </source>
</reference>
<proteinExistence type="predicted"/>